<sequence length="357" mass="38749">MINKKLIETADHAGKSPQQYKSRPPLPKTMQAMVMEAAGQPLVYTTMPLPVPNDEQVLIRIIACGVCRTDLHIMDSELAAPKLPLIMGHEIVGTVVKVGSRVSTLKLGDLIGVPWLGYTCGQCKYCLKDQENLCENALFTGYTIDGGYAEYTVAFQKYCFHLAPHYRHPSAAPLLCAGLIGYRSYQMVGPAAKHIGFYGFGVAAHILVQIAKQEGKKIYAFTRDGDLEAQSFATRMGATWAGNSSEPAPVILDGAIIFAPVGQLIPKALLDIDRGCAVVCGGIHMSDIPSFAYQLLWEERSVRSVANLTRKDGDDFFTLAGKIKIKTETTLFPLQKANEALDAVRNGNISGAAVLVM</sequence>
<comment type="caution">
    <text evidence="7">The sequence shown here is derived from an EMBL/GenBank/DDBJ whole genome shotgun (WGS) entry which is preliminary data.</text>
</comment>
<dbReference type="InterPro" id="IPR011032">
    <property type="entry name" value="GroES-like_sf"/>
</dbReference>
<dbReference type="Proteomes" id="UP001597601">
    <property type="component" value="Unassembled WGS sequence"/>
</dbReference>
<dbReference type="InterPro" id="IPR014187">
    <property type="entry name" value="ADH_Zn_typ-2"/>
</dbReference>
<dbReference type="InterPro" id="IPR002328">
    <property type="entry name" value="ADH_Zn_CS"/>
</dbReference>
<dbReference type="Pfam" id="PF08240">
    <property type="entry name" value="ADH_N"/>
    <property type="match status" value="1"/>
</dbReference>
<evidence type="ECO:0000256" key="3">
    <source>
        <dbReference type="ARBA" id="ARBA00022723"/>
    </source>
</evidence>
<dbReference type="Gene3D" id="3.90.180.10">
    <property type="entry name" value="Medium-chain alcohol dehydrogenases, catalytic domain"/>
    <property type="match status" value="1"/>
</dbReference>
<evidence type="ECO:0000256" key="2">
    <source>
        <dbReference type="ARBA" id="ARBA00008072"/>
    </source>
</evidence>
<comment type="cofactor">
    <cofactor evidence="1">
        <name>Zn(2+)</name>
        <dbReference type="ChEBI" id="CHEBI:29105"/>
    </cofactor>
</comment>
<keyword evidence="8" id="KW-1185">Reference proteome</keyword>
<evidence type="ECO:0000256" key="1">
    <source>
        <dbReference type="ARBA" id="ARBA00001947"/>
    </source>
</evidence>
<feature type="domain" description="Alcohol dehydrogenase-like N-terminal" evidence="6">
    <location>
        <begin position="54"/>
        <end position="162"/>
    </location>
</feature>
<comment type="similarity">
    <text evidence="2">Belongs to the zinc-containing alcohol dehydrogenase family.</text>
</comment>
<dbReference type="InterPro" id="IPR013154">
    <property type="entry name" value="ADH-like_N"/>
</dbReference>
<gene>
    <name evidence="7" type="ORF">ACFSYC_12615</name>
</gene>
<dbReference type="PANTHER" id="PTHR42940:SF8">
    <property type="entry name" value="VACUOLAR PROTEIN SORTING-ASSOCIATED PROTEIN 11"/>
    <property type="match status" value="1"/>
</dbReference>
<evidence type="ECO:0000313" key="7">
    <source>
        <dbReference type="EMBL" id="MFD2865535.1"/>
    </source>
</evidence>
<organism evidence="7 8">
    <name type="scientific">Mucilaginibacter antarcticus</name>
    <dbReference type="NCBI Taxonomy" id="1855725"/>
    <lineage>
        <taxon>Bacteria</taxon>
        <taxon>Pseudomonadati</taxon>
        <taxon>Bacteroidota</taxon>
        <taxon>Sphingobacteriia</taxon>
        <taxon>Sphingobacteriales</taxon>
        <taxon>Sphingobacteriaceae</taxon>
        <taxon>Mucilaginibacter</taxon>
    </lineage>
</organism>
<dbReference type="SUPFAM" id="SSF51735">
    <property type="entry name" value="NAD(P)-binding Rossmann-fold domains"/>
    <property type="match status" value="1"/>
</dbReference>
<dbReference type="EMBL" id="JBHUON010000014">
    <property type="protein sequence ID" value="MFD2865535.1"/>
    <property type="molecule type" value="Genomic_DNA"/>
</dbReference>
<dbReference type="Gene3D" id="3.40.50.720">
    <property type="entry name" value="NAD(P)-binding Rossmann-like Domain"/>
    <property type="match status" value="1"/>
</dbReference>
<dbReference type="CDD" id="cd08298">
    <property type="entry name" value="CAD2"/>
    <property type="match status" value="1"/>
</dbReference>
<reference evidence="8" key="1">
    <citation type="journal article" date="2019" name="Int. J. Syst. Evol. Microbiol.">
        <title>The Global Catalogue of Microorganisms (GCM) 10K type strain sequencing project: providing services to taxonomists for standard genome sequencing and annotation.</title>
        <authorList>
            <consortium name="The Broad Institute Genomics Platform"/>
            <consortium name="The Broad Institute Genome Sequencing Center for Infectious Disease"/>
            <person name="Wu L."/>
            <person name="Ma J."/>
        </authorList>
    </citation>
    <scope>NUCLEOTIDE SEQUENCE [LARGE SCALE GENOMIC DNA]</scope>
    <source>
        <strain evidence="8">KCTC 52232</strain>
    </source>
</reference>
<keyword evidence="5" id="KW-0560">Oxidoreductase</keyword>
<protein>
    <submittedName>
        <fullName evidence="7">Zinc-dependent alcohol dehydrogenase family protein</fullName>
    </submittedName>
</protein>
<dbReference type="NCBIfam" id="TIGR02822">
    <property type="entry name" value="adh_fam_2"/>
    <property type="match status" value="1"/>
</dbReference>
<evidence type="ECO:0000259" key="6">
    <source>
        <dbReference type="Pfam" id="PF08240"/>
    </source>
</evidence>
<evidence type="ECO:0000313" key="8">
    <source>
        <dbReference type="Proteomes" id="UP001597601"/>
    </source>
</evidence>
<dbReference type="PANTHER" id="PTHR42940">
    <property type="entry name" value="ALCOHOL DEHYDROGENASE 1-RELATED"/>
    <property type="match status" value="1"/>
</dbReference>
<dbReference type="PROSITE" id="PS00059">
    <property type="entry name" value="ADH_ZINC"/>
    <property type="match status" value="1"/>
</dbReference>
<evidence type="ECO:0000256" key="5">
    <source>
        <dbReference type="ARBA" id="ARBA00023002"/>
    </source>
</evidence>
<dbReference type="InterPro" id="IPR036291">
    <property type="entry name" value="NAD(P)-bd_dom_sf"/>
</dbReference>
<evidence type="ECO:0000256" key="4">
    <source>
        <dbReference type="ARBA" id="ARBA00022833"/>
    </source>
</evidence>
<name>A0ABW5XQ07_9SPHI</name>
<proteinExistence type="inferred from homology"/>
<keyword evidence="4" id="KW-0862">Zinc</keyword>
<keyword evidence="3" id="KW-0479">Metal-binding</keyword>
<accession>A0ABW5XQ07</accession>
<dbReference type="SUPFAM" id="SSF50129">
    <property type="entry name" value="GroES-like"/>
    <property type="match status" value="1"/>
</dbReference>